<accession>A0A245ZLC6</accession>
<feature type="compositionally biased region" description="Basic and acidic residues" evidence="1">
    <location>
        <begin position="29"/>
        <end position="43"/>
    </location>
</feature>
<keyword evidence="3" id="KW-1185">Reference proteome</keyword>
<dbReference type="Proteomes" id="UP000197783">
    <property type="component" value="Unassembled WGS sequence"/>
</dbReference>
<proteinExistence type="predicted"/>
<dbReference type="RefSeq" id="WP_088333266.1">
    <property type="nucleotide sequence ID" value="NZ_NBBJ01000002.1"/>
</dbReference>
<dbReference type="EMBL" id="NBBJ01000002">
    <property type="protein sequence ID" value="OWK30525.1"/>
    <property type="molecule type" value="Genomic_DNA"/>
</dbReference>
<protein>
    <submittedName>
        <fullName evidence="2">Uncharacterized protein</fullName>
    </submittedName>
</protein>
<feature type="region of interest" description="Disordered" evidence="1">
    <location>
        <begin position="189"/>
        <end position="219"/>
    </location>
</feature>
<comment type="caution">
    <text evidence="2">The sequence shown here is derived from an EMBL/GenBank/DDBJ whole genome shotgun (WGS) entry which is preliminary data.</text>
</comment>
<feature type="compositionally biased region" description="Low complexity" evidence="1">
    <location>
        <begin position="76"/>
        <end position="85"/>
    </location>
</feature>
<reference evidence="2 3" key="1">
    <citation type="submission" date="2017-03" db="EMBL/GenBank/DDBJ databases">
        <title>Genome sequence of Sphingomonas mucosissima DSM 17494.</title>
        <authorList>
            <person name="Poehlein A."/>
            <person name="Wuebbeler J.H."/>
            <person name="Steinbuechel A."/>
            <person name="Daniel R."/>
        </authorList>
    </citation>
    <scope>NUCLEOTIDE SEQUENCE [LARGE SCALE GENOMIC DNA]</scope>
    <source>
        <strain evidence="2 3">DSM 17494</strain>
    </source>
</reference>
<gene>
    <name evidence="2" type="ORF">SPMU_15120</name>
</gene>
<name>A0A245ZLC6_9SPHN</name>
<sequence length="219" mass="23350">MADPDTRLYGMADSANRQEPAENGMRGEGAADRETKYSREVTTPDHSTIVVEEESGVAFAEASGAVTPPSHEEAPQADADANAPQAGADLLPIHAEAPPVFADPAPVQTNVQPIHADLPRIYPIDDRSPAPEAPSPWPWIVVAVVTGYLVGKSRRRRAEAVSAEATNAPAALTRLPGEEGSFVQVRNAGLEEVRDPPAQWSRIDETLDESFPASDPPAY</sequence>
<dbReference type="AlphaFoldDB" id="A0A245ZLC6"/>
<organism evidence="2 3">
    <name type="scientific">Sphingomonas mucosissima</name>
    <dbReference type="NCBI Taxonomy" id="370959"/>
    <lineage>
        <taxon>Bacteria</taxon>
        <taxon>Pseudomonadati</taxon>
        <taxon>Pseudomonadota</taxon>
        <taxon>Alphaproteobacteria</taxon>
        <taxon>Sphingomonadales</taxon>
        <taxon>Sphingomonadaceae</taxon>
        <taxon>Sphingomonas</taxon>
    </lineage>
</organism>
<evidence type="ECO:0000313" key="2">
    <source>
        <dbReference type="EMBL" id="OWK30525.1"/>
    </source>
</evidence>
<feature type="region of interest" description="Disordered" evidence="1">
    <location>
        <begin position="1"/>
        <end position="85"/>
    </location>
</feature>
<evidence type="ECO:0000256" key="1">
    <source>
        <dbReference type="SAM" id="MobiDB-lite"/>
    </source>
</evidence>
<dbReference type="OrthoDB" id="7873635at2"/>
<evidence type="ECO:0000313" key="3">
    <source>
        <dbReference type="Proteomes" id="UP000197783"/>
    </source>
</evidence>